<protein>
    <submittedName>
        <fullName evidence="3">Uncharacterized protein</fullName>
    </submittedName>
</protein>
<evidence type="ECO:0000313" key="4">
    <source>
        <dbReference type="Proteomes" id="UP000198287"/>
    </source>
</evidence>
<proteinExistence type="predicted"/>
<reference evidence="3 4" key="1">
    <citation type="submission" date="2015-12" db="EMBL/GenBank/DDBJ databases">
        <title>The genome of Folsomia candida.</title>
        <authorList>
            <person name="Faddeeva A."/>
            <person name="Derks M.F."/>
            <person name="Anvar Y."/>
            <person name="Smit S."/>
            <person name="Van Straalen N."/>
            <person name="Roelofs D."/>
        </authorList>
    </citation>
    <scope>NUCLEOTIDE SEQUENCE [LARGE SCALE GENOMIC DNA]</scope>
    <source>
        <strain evidence="3 4">VU population</strain>
        <tissue evidence="3">Whole body</tissue>
    </source>
</reference>
<gene>
    <name evidence="3" type="ORF">Fcan01_24024</name>
</gene>
<feature type="transmembrane region" description="Helical" evidence="2">
    <location>
        <begin position="68"/>
        <end position="92"/>
    </location>
</feature>
<name>A0A226D8W1_FOLCA</name>
<feature type="compositionally biased region" description="Polar residues" evidence="1">
    <location>
        <begin position="250"/>
        <end position="265"/>
    </location>
</feature>
<keyword evidence="2" id="KW-0812">Transmembrane</keyword>
<evidence type="ECO:0000256" key="2">
    <source>
        <dbReference type="SAM" id="Phobius"/>
    </source>
</evidence>
<evidence type="ECO:0000256" key="1">
    <source>
        <dbReference type="SAM" id="MobiDB-lite"/>
    </source>
</evidence>
<keyword evidence="4" id="KW-1185">Reference proteome</keyword>
<keyword evidence="2" id="KW-0472">Membrane</keyword>
<dbReference type="EMBL" id="LNIX01000030">
    <property type="protein sequence ID" value="OXA41187.1"/>
    <property type="molecule type" value="Genomic_DNA"/>
</dbReference>
<evidence type="ECO:0000313" key="3">
    <source>
        <dbReference type="EMBL" id="OXA41187.1"/>
    </source>
</evidence>
<keyword evidence="2" id="KW-1133">Transmembrane helix</keyword>
<feature type="region of interest" description="Disordered" evidence="1">
    <location>
        <begin position="246"/>
        <end position="265"/>
    </location>
</feature>
<dbReference type="Proteomes" id="UP000198287">
    <property type="component" value="Unassembled WGS sequence"/>
</dbReference>
<organism evidence="3 4">
    <name type="scientific">Folsomia candida</name>
    <name type="common">Springtail</name>
    <dbReference type="NCBI Taxonomy" id="158441"/>
    <lineage>
        <taxon>Eukaryota</taxon>
        <taxon>Metazoa</taxon>
        <taxon>Ecdysozoa</taxon>
        <taxon>Arthropoda</taxon>
        <taxon>Hexapoda</taxon>
        <taxon>Collembola</taxon>
        <taxon>Entomobryomorpha</taxon>
        <taxon>Isotomoidea</taxon>
        <taxon>Isotomidae</taxon>
        <taxon>Proisotominae</taxon>
        <taxon>Folsomia</taxon>
    </lineage>
</organism>
<accession>A0A226D8W1</accession>
<sequence>MCSGVVRHPLGARGCASKITPVCHNVDYRNQRPLLAFRRDLAFSDHVFATGNEGFNFLTCWSESQFNFGIYIIPFHLSLWISLMSTCTLMTLMLTMYLRSVQADGTVSAWSLFFSNLVGQSYNLGDQVGMRLVLRIGLGSWFLISVIFTRGYIGVLLNYVCAPLPRISVSYFEDLATPVCNYHQQNLFHQSAKCPPNVCVISAFGTEKAAKLAPRMIEVGQYLTKFAAALHEFAIDRHPRYFTGRPRLGSNRSASSAGLKNSTRSPDTYDDILAFSLQHPYERKTSNRQFSVTPSIAEDIEKVEW</sequence>
<comment type="caution">
    <text evidence="3">The sequence shown here is derived from an EMBL/GenBank/DDBJ whole genome shotgun (WGS) entry which is preliminary data.</text>
</comment>
<dbReference type="AlphaFoldDB" id="A0A226D8W1"/>
<feature type="transmembrane region" description="Helical" evidence="2">
    <location>
        <begin position="140"/>
        <end position="160"/>
    </location>
</feature>